<dbReference type="Ensembl" id="ENSPMET00000012749.1">
    <property type="protein sequence ID" value="ENSPMEP00000002301.1"/>
    <property type="gene ID" value="ENSPMEG00000003350.1"/>
</dbReference>
<dbReference type="GO" id="GO:0005737">
    <property type="term" value="C:cytoplasm"/>
    <property type="evidence" value="ECO:0007669"/>
    <property type="project" value="UniProtKB-SubCell"/>
</dbReference>
<evidence type="ECO:0000256" key="7">
    <source>
        <dbReference type="ARBA" id="ARBA00022833"/>
    </source>
</evidence>
<dbReference type="AlphaFoldDB" id="A0A3B3WHI6"/>
<dbReference type="CDD" id="cd00160">
    <property type="entry name" value="RhoGEF"/>
    <property type="match status" value="1"/>
</dbReference>
<keyword evidence="12" id="KW-1185">Reference proteome</keyword>
<protein>
    <recommendedName>
        <fullName evidence="10">DH domain-containing protein</fullName>
    </recommendedName>
</protein>
<dbReference type="GO" id="GO:0005085">
    <property type="term" value="F:guanyl-nucleotide exchange factor activity"/>
    <property type="evidence" value="ECO:0007669"/>
    <property type="project" value="UniProtKB-KW"/>
</dbReference>
<evidence type="ECO:0000256" key="4">
    <source>
        <dbReference type="ARBA" id="ARBA00022658"/>
    </source>
</evidence>
<accession>A0A3B3WHI6</accession>
<dbReference type="PANTHER" id="PTHR13944:SF22">
    <property type="entry name" value="RHO GUANINE NUCLEOTIDE EXCHANGE FACTOR 28"/>
    <property type="match status" value="1"/>
</dbReference>
<keyword evidence="2" id="KW-0963">Cytoplasm</keyword>
<evidence type="ECO:0000256" key="6">
    <source>
        <dbReference type="ARBA" id="ARBA00022771"/>
    </source>
</evidence>
<evidence type="ECO:0000313" key="11">
    <source>
        <dbReference type="Ensembl" id="ENSPMEP00000002301.1"/>
    </source>
</evidence>
<name>A0A3B3WHI6_9TELE</name>
<dbReference type="InterPro" id="IPR000219">
    <property type="entry name" value="DH_dom"/>
</dbReference>
<dbReference type="FunFam" id="1.20.900.10:FF:000004">
    <property type="entry name" value="Rho guanine nucleotide exchange factor 2"/>
    <property type="match status" value="1"/>
</dbReference>
<evidence type="ECO:0000256" key="9">
    <source>
        <dbReference type="SAM" id="Coils"/>
    </source>
</evidence>
<dbReference type="PROSITE" id="PS50010">
    <property type="entry name" value="DH_2"/>
    <property type="match status" value="1"/>
</dbReference>
<evidence type="ECO:0000256" key="1">
    <source>
        <dbReference type="ARBA" id="ARBA00004496"/>
    </source>
</evidence>
<dbReference type="SMART" id="SM00325">
    <property type="entry name" value="RhoGEF"/>
    <property type="match status" value="1"/>
</dbReference>
<dbReference type="SUPFAM" id="SSF48065">
    <property type="entry name" value="DBL homology domain (DH-domain)"/>
    <property type="match status" value="1"/>
</dbReference>
<keyword evidence="6" id="KW-0863">Zinc-finger</keyword>
<dbReference type="Gene3D" id="1.20.900.10">
    <property type="entry name" value="Dbl homology (DH) domain"/>
    <property type="match status" value="1"/>
</dbReference>
<evidence type="ECO:0000256" key="5">
    <source>
        <dbReference type="ARBA" id="ARBA00022723"/>
    </source>
</evidence>
<evidence type="ECO:0000256" key="8">
    <source>
        <dbReference type="ARBA" id="ARBA00023054"/>
    </source>
</evidence>
<evidence type="ECO:0000256" key="3">
    <source>
        <dbReference type="ARBA" id="ARBA00022553"/>
    </source>
</evidence>
<dbReference type="Pfam" id="PF00621">
    <property type="entry name" value="RhoGEF"/>
    <property type="match status" value="1"/>
</dbReference>
<dbReference type="InterPro" id="IPR035899">
    <property type="entry name" value="DBL_dom_sf"/>
</dbReference>
<keyword evidence="8 9" id="KW-0175">Coiled coil</keyword>
<keyword evidence="4" id="KW-0344">Guanine-nucleotide releasing factor</keyword>
<sequence>ADLLGLEAESWSLAVCPDFCRQHDRRTIKRQDVIYGEFFLSLVLAGRCCAAVLHKQGGFQSMLEELQLDSDCVARIFPCLDPLLLFHRNLFRALQERRQAATQTDNSRNYLIHRIGDVLLQQFSDENAETMKQVYGEFCSHHMEAVNVFKELQQQNKKFQSFVRQQSNNSLVRRREVPEFILLVTQRITKYPVLLEKILQYTQEEEEEEERTAETEEARQAAEVRVQKISKFQGNKKKLKIHLCILNLSFKKKHYKQQVLFFVFVQKRCLVRTSRSATTWRRSCSCTLSSQT</sequence>
<dbReference type="GO" id="GO:0008270">
    <property type="term" value="F:zinc ion binding"/>
    <property type="evidence" value="ECO:0007669"/>
    <property type="project" value="UniProtKB-KW"/>
</dbReference>
<evidence type="ECO:0000313" key="12">
    <source>
        <dbReference type="Proteomes" id="UP000261480"/>
    </source>
</evidence>
<evidence type="ECO:0000259" key="10">
    <source>
        <dbReference type="PROSITE" id="PS50010"/>
    </source>
</evidence>
<comment type="subcellular location">
    <subcellularLocation>
        <location evidence="1">Cytoplasm</location>
    </subcellularLocation>
</comment>
<reference evidence="11" key="1">
    <citation type="submission" date="2025-08" db="UniProtKB">
        <authorList>
            <consortium name="Ensembl"/>
        </authorList>
    </citation>
    <scope>IDENTIFICATION</scope>
</reference>
<dbReference type="STRING" id="48701.ENSPMEP00000002301"/>
<organism evidence="11 12">
    <name type="scientific">Poecilia mexicana</name>
    <dbReference type="NCBI Taxonomy" id="48701"/>
    <lineage>
        <taxon>Eukaryota</taxon>
        <taxon>Metazoa</taxon>
        <taxon>Chordata</taxon>
        <taxon>Craniata</taxon>
        <taxon>Vertebrata</taxon>
        <taxon>Euteleostomi</taxon>
        <taxon>Actinopterygii</taxon>
        <taxon>Neopterygii</taxon>
        <taxon>Teleostei</taxon>
        <taxon>Neoteleostei</taxon>
        <taxon>Acanthomorphata</taxon>
        <taxon>Ovalentaria</taxon>
        <taxon>Atherinomorphae</taxon>
        <taxon>Cyprinodontiformes</taxon>
        <taxon>Poeciliidae</taxon>
        <taxon>Poeciliinae</taxon>
        <taxon>Poecilia</taxon>
    </lineage>
</organism>
<feature type="domain" description="DH" evidence="10">
    <location>
        <begin position="59"/>
        <end position="232"/>
    </location>
</feature>
<dbReference type="PANTHER" id="PTHR13944">
    <property type="entry name" value="AGAP007712-PA"/>
    <property type="match status" value="1"/>
</dbReference>
<dbReference type="Proteomes" id="UP000261480">
    <property type="component" value="Unplaced"/>
</dbReference>
<feature type="coiled-coil region" evidence="9">
    <location>
        <begin position="198"/>
        <end position="225"/>
    </location>
</feature>
<keyword evidence="7" id="KW-0862">Zinc</keyword>
<keyword evidence="3" id="KW-0597">Phosphoprotein</keyword>
<evidence type="ECO:0000256" key="2">
    <source>
        <dbReference type="ARBA" id="ARBA00022490"/>
    </source>
</evidence>
<keyword evidence="5" id="KW-0479">Metal-binding</keyword>
<dbReference type="InterPro" id="IPR051632">
    <property type="entry name" value="Rho_GEF"/>
</dbReference>
<dbReference type="GO" id="GO:0035023">
    <property type="term" value="P:regulation of Rho protein signal transduction"/>
    <property type="evidence" value="ECO:0007669"/>
    <property type="project" value="TreeGrafter"/>
</dbReference>
<proteinExistence type="predicted"/>
<reference evidence="11" key="2">
    <citation type="submission" date="2025-09" db="UniProtKB">
        <authorList>
            <consortium name="Ensembl"/>
        </authorList>
    </citation>
    <scope>IDENTIFICATION</scope>
</reference>